<sequence length="190" mass="22309">MSATRKLSEVVFLDTSLDKRQMSTIFKHTNISRTKISVPSQLQLKATKMNTDSLRPLPGTKPTPVISLNHYIFSGIRTKPSRDDIYKKILIPKDMNKSRFHQRGLIFVWPQKRPSFFYNKELIWLTWFLAHALYWLHVVGILPSGAAVPFKQPPWKYEPPLYRPKSRDFIIEPDWESYNYGPLDKKSLNF</sequence>
<keyword evidence="3" id="KW-1185">Reference proteome</keyword>
<name>A0AA38INI3_9CUCU</name>
<organism evidence="2 3">
    <name type="scientific">Zophobas morio</name>
    <dbReference type="NCBI Taxonomy" id="2755281"/>
    <lineage>
        <taxon>Eukaryota</taxon>
        <taxon>Metazoa</taxon>
        <taxon>Ecdysozoa</taxon>
        <taxon>Arthropoda</taxon>
        <taxon>Hexapoda</taxon>
        <taxon>Insecta</taxon>
        <taxon>Pterygota</taxon>
        <taxon>Neoptera</taxon>
        <taxon>Endopterygota</taxon>
        <taxon>Coleoptera</taxon>
        <taxon>Polyphaga</taxon>
        <taxon>Cucujiformia</taxon>
        <taxon>Tenebrionidae</taxon>
        <taxon>Zophobas</taxon>
    </lineage>
</organism>
<protein>
    <submittedName>
        <fullName evidence="2">Uncharacterized protein</fullName>
    </submittedName>
</protein>
<dbReference type="EMBL" id="JALNTZ010000004">
    <property type="protein sequence ID" value="KAJ3657177.1"/>
    <property type="molecule type" value="Genomic_DNA"/>
</dbReference>
<evidence type="ECO:0000313" key="2">
    <source>
        <dbReference type="EMBL" id="KAJ3657177.1"/>
    </source>
</evidence>
<reference evidence="2" key="1">
    <citation type="journal article" date="2023" name="G3 (Bethesda)">
        <title>Whole genome assemblies of Zophobas morio and Tenebrio molitor.</title>
        <authorList>
            <person name="Kaur S."/>
            <person name="Stinson S.A."/>
            <person name="diCenzo G.C."/>
        </authorList>
    </citation>
    <scope>NUCLEOTIDE SEQUENCE</scope>
    <source>
        <strain evidence="2">QUZm001</strain>
    </source>
</reference>
<keyword evidence="1" id="KW-1133">Transmembrane helix</keyword>
<dbReference type="AlphaFoldDB" id="A0AA38INI3"/>
<dbReference type="Proteomes" id="UP001168821">
    <property type="component" value="Unassembled WGS sequence"/>
</dbReference>
<keyword evidence="1" id="KW-0472">Membrane</keyword>
<gene>
    <name evidence="2" type="ORF">Zmor_016197</name>
</gene>
<keyword evidence="1" id="KW-0812">Transmembrane</keyword>
<comment type="caution">
    <text evidence="2">The sequence shown here is derived from an EMBL/GenBank/DDBJ whole genome shotgun (WGS) entry which is preliminary data.</text>
</comment>
<proteinExistence type="predicted"/>
<accession>A0AA38INI3</accession>
<evidence type="ECO:0000256" key="1">
    <source>
        <dbReference type="SAM" id="Phobius"/>
    </source>
</evidence>
<feature type="transmembrane region" description="Helical" evidence="1">
    <location>
        <begin position="122"/>
        <end position="142"/>
    </location>
</feature>
<evidence type="ECO:0000313" key="3">
    <source>
        <dbReference type="Proteomes" id="UP001168821"/>
    </source>
</evidence>